<name>A0A9N8E9Y0_9STRA</name>
<keyword evidence="2" id="KW-0472">Membrane</keyword>
<dbReference type="EMBL" id="CAICTM010000787">
    <property type="protein sequence ID" value="CAB9516504.1"/>
    <property type="molecule type" value="Genomic_DNA"/>
</dbReference>
<evidence type="ECO:0000313" key="3">
    <source>
        <dbReference type="EMBL" id="CAB9516504.1"/>
    </source>
</evidence>
<evidence type="ECO:0000313" key="4">
    <source>
        <dbReference type="Proteomes" id="UP001153069"/>
    </source>
</evidence>
<keyword evidence="2" id="KW-1133">Transmembrane helix</keyword>
<organism evidence="3 4">
    <name type="scientific">Seminavis robusta</name>
    <dbReference type="NCBI Taxonomy" id="568900"/>
    <lineage>
        <taxon>Eukaryota</taxon>
        <taxon>Sar</taxon>
        <taxon>Stramenopiles</taxon>
        <taxon>Ochrophyta</taxon>
        <taxon>Bacillariophyta</taxon>
        <taxon>Bacillariophyceae</taxon>
        <taxon>Bacillariophycidae</taxon>
        <taxon>Naviculales</taxon>
        <taxon>Naviculaceae</taxon>
        <taxon>Seminavis</taxon>
    </lineage>
</organism>
<feature type="compositionally biased region" description="Basic and acidic residues" evidence="1">
    <location>
        <begin position="281"/>
        <end position="291"/>
    </location>
</feature>
<feature type="transmembrane region" description="Helical" evidence="2">
    <location>
        <begin position="33"/>
        <end position="52"/>
    </location>
</feature>
<feature type="transmembrane region" description="Helical" evidence="2">
    <location>
        <begin position="247"/>
        <end position="266"/>
    </location>
</feature>
<evidence type="ECO:0000256" key="1">
    <source>
        <dbReference type="SAM" id="MobiDB-lite"/>
    </source>
</evidence>
<keyword evidence="2" id="KW-0812">Transmembrane</keyword>
<sequence>MEYMYLLNIGLELFTDEQIEKVVGDTKDLVVCFAYHLLSMPFWIVLSASLAVKQMVILPRMQKHYKRTLGERTKLRKRRLRDTLNDPVLTLQMEDSILLRPDIQGDRHKMLQFMQQIRDHANSPDEDQVDDQDEKRDNTTKGLEKYEAALVLCRGTIVLSVLFYCACTTSSFFSAIHTTSFGWGSDLDDSTLVSTYMYDPLYMYDPKSSIPYYKTYKIYKRQHDDIRMLELDIQNAMYNFCDDGMEFLYTVWFCLIHMAHSYKILYDASAHKKRSKSTSTRQRENTEKNDNVPDLEQPLLAS</sequence>
<comment type="caution">
    <text evidence="3">The sequence shown here is derived from an EMBL/GenBank/DDBJ whole genome shotgun (WGS) entry which is preliminary data.</text>
</comment>
<proteinExistence type="predicted"/>
<dbReference type="AlphaFoldDB" id="A0A9N8E9Y0"/>
<feature type="region of interest" description="Disordered" evidence="1">
    <location>
        <begin position="275"/>
        <end position="302"/>
    </location>
</feature>
<keyword evidence="4" id="KW-1185">Reference proteome</keyword>
<evidence type="ECO:0000256" key="2">
    <source>
        <dbReference type="SAM" id="Phobius"/>
    </source>
</evidence>
<dbReference type="Proteomes" id="UP001153069">
    <property type="component" value="Unassembled WGS sequence"/>
</dbReference>
<reference evidence="3" key="1">
    <citation type="submission" date="2020-06" db="EMBL/GenBank/DDBJ databases">
        <authorList>
            <consortium name="Plant Systems Biology data submission"/>
        </authorList>
    </citation>
    <scope>NUCLEOTIDE SEQUENCE</scope>
    <source>
        <strain evidence="3">D6</strain>
    </source>
</reference>
<feature type="transmembrane region" description="Helical" evidence="2">
    <location>
        <begin position="151"/>
        <end position="176"/>
    </location>
</feature>
<protein>
    <submittedName>
        <fullName evidence="3">Uncharacterized protein</fullName>
    </submittedName>
</protein>
<accession>A0A9N8E9Y0</accession>
<gene>
    <name evidence="3" type="ORF">SEMRO_788_G202470.1</name>
</gene>